<gene>
    <name evidence="3" type="ORF">MMSR116_15845</name>
</gene>
<protein>
    <submittedName>
        <fullName evidence="3">AAA family ATPase</fullName>
    </submittedName>
</protein>
<name>A0A6B9FMF5_9HYPH</name>
<dbReference type="InterPro" id="IPR038729">
    <property type="entry name" value="Rad50/SbcC_AAA"/>
</dbReference>
<dbReference type="GO" id="GO:0016887">
    <property type="term" value="F:ATP hydrolysis activity"/>
    <property type="evidence" value="ECO:0007669"/>
    <property type="project" value="InterPro"/>
</dbReference>
<dbReference type="RefSeq" id="WP_010682171.1">
    <property type="nucleotide sequence ID" value="NZ_CP043538.1"/>
</dbReference>
<evidence type="ECO:0000313" key="3">
    <source>
        <dbReference type="EMBL" id="QGY03192.1"/>
    </source>
</evidence>
<sequence length="813" mass="88637">MTWLKSLHVENFRSIAGDADVSLDAPIVLIHGPNGAGKTSLLSAIELALTGDVPSLSRAEPGYHAYLPHRGRELGRVRLDVVGPDGKPRIGDIKVTAGGVVGKHILDAADAAFFSERSYLAQSTLGRLLEIYQHSGKKSQSPLTRFVKELLGLDRMEALINGLGTAGHISRLKGPVPAYGKVREEIPLQEKALGDIDREAQEAAAKLSTLRGLLSERISQVGGQPVETPLGEDPAVLRDLGRSLALDAEEAALTDLVRARREVEASEAVWKKASAAPGIAERERLEAEGQRARVVFDAWTKRDGNHVEGLLGRAGTLFADFALSRESGYGERARSFAARVETDLKRVEAVLAAHDAGQKRRDAITQELREVRTRIGRMDLQVNEAAGTNEAYAKALSELAVHIHGDTCPVCDRDFGGSEGMSLAVHVSAKISRLVEQAGRLQALARDRGNSAAAAAQLERQLATVQTQLLPEPDLSLTKARAADLVEVSRQLAAVMPAMEEGDRLRGQVARVAGSLAAMRDAEQVGLTLREKLTGLWLRLGGDPFEEVPTTELLPRLRTLIEGREAELGERQRARRLAADTVASLVALTREVADRKVRRQEVEKTLLAMRRKKEDADKLIELAKDLVRQTREARGSVVRNVFNDELNAIWRDLFVRLAPEEPFIPAFAIPDGAGSEIEAVLETHHRRGGRGGTPQAMLSAGNLNTAALTLFLSLHLSVEPRLPCLVIDDPVQSMDEVHIAQFAALLRTFSKQMERQVVIAVHERSLFDYLALELSPAFEGDRLNIIELGRNAVGETTCRWDAKTFVEDKAIAA</sequence>
<dbReference type="SUPFAM" id="SSF52540">
    <property type="entry name" value="P-loop containing nucleoside triphosphate hydrolases"/>
    <property type="match status" value="1"/>
</dbReference>
<dbReference type="OrthoDB" id="9795626at2"/>
<dbReference type="Proteomes" id="UP000012488">
    <property type="component" value="Chromosome"/>
</dbReference>
<keyword evidence="1" id="KW-0175">Coiled coil</keyword>
<dbReference type="Pfam" id="PF13476">
    <property type="entry name" value="AAA_23"/>
    <property type="match status" value="1"/>
</dbReference>
<feature type="coiled-coil region" evidence="1">
    <location>
        <begin position="599"/>
        <end position="629"/>
    </location>
</feature>
<organism evidence="3 4">
    <name type="scientific">Methylobacterium mesophilicum SR1.6/6</name>
    <dbReference type="NCBI Taxonomy" id="908290"/>
    <lineage>
        <taxon>Bacteria</taxon>
        <taxon>Pseudomonadati</taxon>
        <taxon>Pseudomonadota</taxon>
        <taxon>Alphaproteobacteria</taxon>
        <taxon>Hyphomicrobiales</taxon>
        <taxon>Methylobacteriaceae</taxon>
        <taxon>Methylobacterium</taxon>
    </lineage>
</organism>
<accession>A0A6B9FMF5</accession>
<evidence type="ECO:0000256" key="1">
    <source>
        <dbReference type="SAM" id="Coils"/>
    </source>
</evidence>
<dbReference type="PANTHER" id="PTHR32114">
    <property type="entry name" value="ABC TRANSPORTER ABCH.3"/>
    <property type="match status" value="1"/>
</dbReference>
<dbReference type="Gene3D" id="3.40.50.300">
    <property type="entry name" value="P-loop containing nucleotide triphosphate hydrolases"/>
    <property type="match status" value="2"/>
</dbReference>
<dbReference type="EMBL" id="CP043538">
    <property type="protein sequence ID" value="QGY03192.1"/>
    <property type="molecule type" value="Genomic_DNA"/>
</dbReference>
<dbReference type="KEGG" id="mmes:MMSR116_15845"/>
<dbReference type="SUPFAM" id="SSF75712">
    <property type="entry name" value="Rad50 coiled-coil Zn hook"/>
    <property type="match status" value="1"/>
</dbReference>
<dbReference type="GO" id="GO:0006302">
    <property type="term" value="P:double-strand break repair"/>
    <property type="evidence" value="ECO:0007669"/>
    <property type="project" value="InterPro"/>
</dbReference>
<proteinExistence type="predicted"/>
<dbReference type="InterPro" id="IPR027417">
    <property type="entry name" value="P-loop_NTPase"/>
</dbReference>
<dbReference type="AlphaFoldDB" id="A0A6B9FMF5"/>
<dbReference type="PANTHER" id="PTHR32114:SF2">
    <property type="entry name" value="ABC TRANSPORTER ABCH.3"/>
    <property type="match status" value="1"/>
</dbReference>
<reference evidence="3 4" key="1">
    <citation type="journal article" date="2012" name="Genet. Mol. Biol.">
        <title>Analysis of 16S rRNA and mxaF genes revealing insights into Methylobacterium niche-specific plant association.</title>
        <authorList>
            <person name="Dourado M.N."/>
            <person name="Andreote F.D."/>
            <person name="Dini-Andreote F."/>
            <person name="Conti R."/>
            <person name="Araujo J.M."/>
            <person name="Araujo W.L."/>
        </authorList>
    </citation>
    <scope>NUCLEOTIDE SEQUENCE [LARGE SCALE GENOMIC DNA]</scope>
    <source>
        <strain evidence="3 4">SR1.6/6</strain>
    </source>
</reference>
<evidence type="ECO:0000259" key="2">
    <source>
        <dbReference type="Pfam" id="PF13476"/>
    </source>
</evidence>
<evidence type="ECO:0000313" key="4">
    <source>
        <dbReference type="Proteomes" id="UP000012488"/>
    </source>
</evidence>
<reference evidence="3 4" key="2">
    <citation type="journal article" date="2013" name="Genome Announc.">
        <title>Draft Genome Sequence of Methylobacterium mesophilicum Strain SR1.6/6, Isolated from Citrus sinensis.</title>
        <authorList>
            <person name="Marinho Almeida D."/>
            <person name="Dini-Andreote F."/>
            <person name="Camargo Neves A.A."/>
            <person name="Juca Ramos R.T."/>
            <person name="Andreote F.D."/>
            <person name="Carneiro A.R."/>
            <person name="Oliveira de Souza Lima A."/>
            <person name="Caracciolo Gomes de Sa P.H."/>
            <person name="Ribeiro Barbosa M.S."/>
            <person name="Araujo W.L."/>
            <person name="Silva A."/>
        </authorList>
    </citation>
    <scope>NUCLEOTIDE SEQUENCE [LARGE SCALE GENOMIC DNA]</scope>
    <source>
        <strain evidence="3 4">SR1.6/6</strain>
    </source>
</reference>
<feature type="domain" description="Rad50/SbcC-type AAA" evidence="2">
    <location>
        <begin position="6"/>
        <end position="60"/>
    </location>
</feature>